<dbReference type="EMBL" id="JBHLVZ010000069">
    <property type="protein sequence ID" value="MFC0387774.1"/>
    <property type="molecule type" value="Genomic_DNA"/>
</dbReference>
<proteinExistence type="inferred from homology"/>
<keyword evidence="2" id="KW-0732">Signal</keyword>
<organism evidence="3 4">
    <name type="scientific">Muricoccus vinaceus</name>
    <dbReference type="NCBI Taxonomy" id="424704"/>
    <lineage>
        <taxon>Bacteria</taxon>
        <taxon>Pseudomonadati</taxon>
        <taxon>Pseudomonadota</taxon>
        <taxon>Alphaproteobacteria</taxon>
        <taxon>Acetobacterales</taxon>
        <taxon>Roseomonadaceae</taxon>
        <taxon>Muricoccus</taxon>
    </lineage>
</organism>
<dbReference type="Gene3D" id="3.40.190.150">
    <property type="entry name" value="Bordetella uptake gene, domain 1"/>
    <property type="match status" value="1"/>
</dbReference>
<protein>
    <submittedName>
        <fullName evidence="3">Bug family tripartite tricarboxylate transporter substrate binding protein</fullName>
    </submittedName>
</protein>
<evidence type="ECO:0000256" key="2">
    <source>
        <dbReference type="SAM" id="SignalP"/>
    </source>
</evidence>
<feature type="chain" id="PRO_5047459587" evidence="2">
    <location>
        <begin position="37"/>
        <end position="336"/>
    </location>
</feature>
<evidence type="ECO:0000313" key="3">
    <source>
        <dbReference type="EMBL" id="MFC0387774.1"/>
    </source>
</evidence>
<dbReference type="PANTHER" id="PTHR42928">
    <property type="entry name" value="TRICARBOXYLATE-BINDING PROTEIN"/>
    <property type="match status" value="1"/>
</dbReference>
<reference evidence="3 4" key="1">
    <citation type="submission" date="2024-09" db="EMBL/GenBank/DDBJ databases">
        <authorList>
            <person name="Sun Q."/>
            <person name="Mori K."/>
        </authorList>
    </citation>
    <scope>NUCLEOTIDE SEQUENCE [LARGE SCALE GENOMIC DNA]</scope>
    <source>
        <strain evidence="3 4">CCM 7468</strain>
    </source>
</reference>
<comment type="caution">
    <text evidence="3">The sequence shown here is derived from an EMBL/GenBank/DDBJ whole genome shotgun (WGS) entry which is preliminary data.</text>
</comment>
<dbReference type="PIRSF" id="PIRSF017082">
    <property type="entry name" value="YflP"/>
    <property type="match status" value="1"/>
</dbReference>
<dbReference type="Gene3D" id="3.40.190.10">
    <property type="entry name" value="Periplasmic binding protein-like II"/>
    <property type="match status" value="1"/>
</dbReference>
<dbReference type="Proteomes" id="UP001589789">
    <property type="component" value="Unassembled WGS sequence"/>
</dbReference>
<comment type="similarity">
    <text evidence="1">Belongs to the UPF0065 (bug) family.</text>
</comment>
<dbReference type="Pfam" id="PF03401">
    <property type="entry name" value="TctC"/>
    <property type="match status" value="1"/>
</dbReference>
<evidence type="ECO:0000313" key="4">
    <source>
        <dbReference type="Proteomes" id="UP001589789"/>
    </source>
</evidence>
<sequence>MPNTTRRAALSLGGASLALGGASLALPALHAGPAQAQAPWPSRPIRLLAPYTPGGGVDTTARLLAVPMGAALGQPVVVENRPGAGGSLGAGELARSAPDGHTIMVDALAHVVNPFVLRGMPFDYATAFAPISQVVVLPQLLVVDPAKVPARTVAEFVAWAKGQPNLSYGSSGNATAAHLAAALFLQRAGLDIQHVPYRGGTAALQDMMSGSTAFVFGTVSSSLQLVRDGRLRALGVTTSTRIPPLPDVPTIAEQGFPGYELNEWNGLYAPARTPRPVVQRLFEAARAALADETVKQRLDALGAIPLGTDPEAFTAYVAAQRAAMEQIVRSAGIEAG</sequence>
<gene>
    <name evidence="3" type="ORF">ACFFIC_19835</name>
</gene>
<dbReference type="PROSITE" id="PS51318">
    <property type="entry name" value="TAT"/>
    <property type="match status" value="1"/>
</dbReference>
<dbReference type="InterPro" id="IPR006311">
    <property type="entry name" value="TAT_signal"/>
</dbReference>
<dbReference type="InterPro" id="IPR042100">
    <property type="entry name" value="Bug_dom1"/>
</dbReference>
<accession>A0ABV6IVZ5</accession>
<dbReference type="InterPro" id="IPR005064">
    <property type="entry name" value="BUG"/>
</dbReference>
<feature type="signal peptide" evidence="2">
    <location>
        <begin position="1"/>
        <end position="36"/>
    </location>
</feature>
<dbReference type="RefSeq" id="WP_377053547.1">
    <property type="nucleotide sequence ID" value="NZ_JBHLVZ010000069.1"/>
</dbReference>
<evidence type="ECO:0000256" key="1">
    <source>
        <dbReference type="ARBA" id="ARBA00006987"/>
    </source>
</evidence>
<name>A0ABV6IVZ5_9PROT</name>
<dbReference type="SUPFAM" id="SSF53850">
    <property type="entry name" value="Periplasmic binding protein-like II"/>
    <property type="match status" value="1"/>
</dbReference>
<dbReference type="PANTHER" id="PTHR42928:SF5">
    <property type="entry name" value="BLR1237 PROTEIN"/>
    <property type="match status" value="1"/>
</dbReference>
<keyword evidence="4" id="KW-1185">Reference proteome</keyword>